<dbReference type="Gene3D" id="3.30.70.20">
    <property type="match status" value="1"/>
</dbReference>
<proteinExistence type="evidence at transcript level"/>
<reference evidence="2" key="1">
    <citation type="submission" date="2007-06" db="EMBL/GenBank/DDBJ databases">
        <title>Full length cDNA sequences from Sitka Spruce (Picea sitchensis).</title>
        <authorList>
            <person name="Ralph S.G."/>
            <person name="Chun H.E."/>
            <person name="Liao N."/>
            <person name="Ali J."/>
            <person name="Reid K."/>
            <person name="Kolosova N."/>
            <person name="Cooper N."/>
            <person name="Cullis C."/>
            <person name="Jancsik S."/>
            <person name="Moore R."/>
            <person name="Mayo M."/>
            <person name="Wagner S."/>
            <person name="Holt R.A."/>
            <person name="Jones S.J.M."/>
            <person name="Marra M.A."/>
            <person name="Ritland C.E."/>
            <person name="Ritland K."/>
            <person name="Bohlmann J."/>
        </authorList>
    </citation>
    <scope>NUCLEOTIDE SEQUENCE</scope>
    <source>
        <tissue evidence="2">Green portion of the leader tissue</tissue>
    </source>
</reference>
<evidence type="ECO:0000313" key="2">
    <source>
        <dbReference type="EMBL" id="ABR17679.1"/>
    </source>
</evidence>
<dbReference type="CDD" id="cd06257">
    <property type="entry name" value="DnaJ"/>
    <property type="match status" value="1"/>
</dbReference>
<organism evidence="2">
    <name type="scientific">Picea sitchensis</name>
    <name type="common">Sitka spruce</name>
    <name type="synonym">Pinus sitchensis</name>
    <dbReference type="NCBI Taxonomy" id="3332"/>
    <lineage>
        <taxon>Eukaryota</taxon>
        <taxon>Viridiplantae</taxon>
        <taxon>Streptophyta</taxon>
        <taxon>Embryophyta</taxon>
        <taxon>Tracheophyta</taxon>
        <taxon>Spermatophyta</taxon>
        <taxon>Pinopsida</taxon>
        <taxon>Pinidae</taxon>
        <taxon>Conifers I</taxon>
        <taxon>Pinales</taxon>
        <taxon>Pinaceae</taxon>
        <taxon>Picea</taxon>
    </lineage>
</organism>
<dbReference type="AlphaFoldDB" id="B8LPU9"/>
<sequence length="460" mass="52116">MNMLPVAYISPKGVRIGGNFHVRTCSATNGGKQSQEYSNRQTKYKFMKEGQQDYYQVLGVPVGATPQDIRKAYRKLQKKYHPDIAGEKGHAMTLLLNEAYQILMRDDLRAKYDVSNGKNSQMNSQFTGLAYSSWNGPERPEALFVDENTCIGCRECVFHASKTFIMDEALGCARVKVQFGDDDSQIKASLDSCPVNCIHWVDREDLPILEFLARPHPKTSNGVFGGGWERPSNVFMAAKTYKRKMNEMQISKTESSASEETVAQHKARMNAQLKLRMGTLWWFWSWIDQLNDNDSTNNEQKKSNYEQTIPWPWKGLFGRSCTSEILALPVSSSQVSKTVELIKEWAITFASSSEVPLPMPFRVELLENGVRLSLIRATDGIIQSVGSLVVTVEQLAQSSTLSDKEWTGEMSNSDWFVYVRRQGTTGLHSLPGERRIVQNLKKQLLGKDNSYTTYYIHHDS</sequence>
<dbReference type="PRINTS" id="PR00625">
    <property type="entry name" value="JDOMAIN"/>
</dbReference>
<dbReference type="EMBL" id="EF677883">
    <property type="protein sequence ID" value="ABR17679.1"/>
    <property type="molecule type" value="mRNA"/>
</dbReference>
<dbReference type="SMART" id="SM00271">
    <property type="entry name" value="DnaJ"/>
    <property type="match status" value="1"/>
</dbReference>
<dbReference type="SUPFAM" id="SSF54862">
    <property type="entry name" value="4Fe-4S ferredoxins"/>
    <property type="match status" value="1"/>
</dbReference>
<dbReference type="OMA" id="WPWKGLF"/>
<dbReference type="SUPFAM" id="SSF46565">
    <property type="entry name" value="Chaperone J-domain"/>
    <property type="match status" value="1"/>
</dbReference>
<dbReference type="PANTHER" id="PTHR45295">
    <property type="entry name" value="CHAPERONE PROTEIN DNAJ C76, CHLOROPLASTIC"/>
    <property type="match status" value="1"/>
</dbReference>
<dbReference type="InterPro" id="IPR001623">
    <property type="entry name" value="DnaJ_domain"/>
</dbReference>
<dbReference type="Pfam" id="PF00226">
    <property type="entry name" value="DnaJ"/>
    <property type="match status" value="1"/>
</dbReference>
<protein>
    <recommendedName>
        <fullName evidence="1">J domain-containing protein</fullName>
    </recommendedName>
</protein>
<name>B8LPU9_PICSI</name>
<dbReference type="InterPro" id="IPR036869">
    <property type="entry name" value="J_dom_sf"/>
</dbReference>
<dbReference type="Gene3D" id="1.10.287.110">
    <property type="entry name" value="DnaJ domain"/>
    <property type="match status" value="1"/>
</dbReference>
<evidence type="ECO:0000259" key="1">
    <source>
        <dbReference type="PROSITE" id="PS50076"/>
    </source>
</evidence>
<dbReference type="PANTHER" id="PTHR45295:SF4">
    <property type="entry name" value="OS06G0474800 PROTEIN"/>
    <property type="match status" value="1"/>
</dbReference>
<accession>B8LPU9</accession>
<dbReference type="InterPro" id="IPR055572">
    <property type="entry name" value="DUF7148"/>
</dbReference>
<feature type="domain" description="J" evidence="1">
    <location>
        <begin position="53"/>
        <end position="116"/>
    </location>
</feature>
<dbReference type="PROSITE" id="PS50076">
    <property type="entry name" value="DNAJ_2"/>
    <property type="match status" value="1"/>
</dbReference>
<dbReference type="Pfam" id="PF13370">
    <property type="entry name" value="Fer4_13"/>
    <property type="match status" value="1"/>
</dbReference>
<dbReference type="Pfam" id="PF23650">
    <property type="entry name" value="DUF7148"/>
    <property type="match status" value="1"/>
</dbReference>